<reference evidence="3 4" key="1">
    <citation type="submission" date="2014-12" db="EMBL/GenBank/DDBJ databases">
        <title>Draft genome sequences of 10 type strains of Lactococcus.</title>
        <authorList>
            <person name="Sun Z."/>
            <person name="Zhong Z."/>
            <person name="Liu W."/>
            <person name="Zhang W."/>
            <person name="Zhang H."/>
        </authorList>
    </citation>
    <scope>NUCLEOTIDE SEQUENCE [LARGE SCALE GENOMIC DNA]</scope>
    <source>
        <strain evidence="3 4">DSM 6634</strain>
    </source>
</reference>
<dbReference type="InterPro" id="IPR036650">
    <property type="entry name" value="CAT_RNA-bd_dom_sf"/>
</dbReference>
<dbReference type="InterPro" id="IPR036634">
    <property type="entry name" value="PRD_sf"/>
</dbReference>
<evidence type="ECO:0000259" key="2">
    <source>
        <dbReference type="PROSITE" id="PS51372"/>
    </source>
</evidence>
<dbReference type="SUPFAM" id="SSF63520">
    <property type="entry name" value="PTS-regulatory domain, PRD"/>
    <property type="match status" value="2"/>
</dbReference>
<comment type="caution">
    <text evidence="3">The sequence shown here is derived from an EMBL/GenBank/DDBJ whole genome shotgun (WGS) entry which is preliminary data.</text>
</comment>
<dbReference type="Gene3D" id="1.10.1790.10">
    <property type="entry name" value="PRD domain"/>
    <property type="match status" value="2"/>
</dbReference>
<organism evidence="3 4">
    <name type="scientific">Pseudolactococcus piscium</name>
    <dbReference type="NCBI Taxonomy" id="1364"/>
    <lineage>
        <taxon>Bacteria</taxon>
        <taxon>Bacillati</taxon>
        <taxon>Bacillota</taxon>
        <taxon>Bacilli</taxon>
        <taxon>Lactobacillales</taxon>
        <taxon>Streptococcaceae</taxon>
        <taxon>Pseudolactococcus</taxon>
    </lineage>
</organism>
<dbReference type="InterPro" id="IPR004341">
    <property type="entry name" value="CAT_RNA-bd_dom"/>
</dbReference>
<proteinExistence type="predicted"/>
<dbReference type="InterPro" id="IPR050661">
    <property type="entry name" value="BglG_antiterminators"/>
</dbReference>
<gene>
    <name evidence="3" type="ORF">RU86_GL000148</name>
</gene>
<dbReference type="InterPro" id="IPR011608">
    <property type="entry name" value="PRD"/>
</dbReference>
<evidence type="ECO:0000256" key="1">
    <source>
        <dbReference type="ARBA" id="ARBA00022737"/>
    </source>
</evidence>
<evidence type="ECO:0000313" key="4">
    <source>
        <dbReference type="Proteomes" id="UP000218282"/>
    </source>
</evidence>
<dbReference type="RefSeq" id="WP_096813570.1">
    <property type="nucleotide sequence ID" value="NZ_JXJW01000001.1"/>
</dbReference>
<dbReference type="PROSITE" id="PS51372">
    <property type="entry name" value="PRD_2"/>
    <property type="match status" value="2"/>
</dbReference>
<name>A0A2A5S633_9LACT</name>
<protein>
    <submittedName>
        <fullName evidence="3">BglG family transcription antiterminator</fullName>
    </submittedName>
</protein>
<feature type="domain" description="PRD" evidence="2">
    <location>
        <begin position="65"/>
        <end position="170"/>
    </location>
</feature>
<dbReference type="SUPFAM" id="SSF50151">
    <property type="entry name" value="SacY-like RNA-binding domain"/>
    <property type="match status" value="1"/>
</dbReference>
<sequence length="278" mass="31987">MKIKKVLNNNVVIASETETGQEKIVMSNGLGFNNSIGDEIDKTDSQKIFVLSDDVYQKYVTLTQHIDPKASVLAEKIISYAQEQYHMPLNEIIHLTLTDHVDSVLSRVEVGQLLTNKLTLEISRIYEKEFQIGQYARQLISEMVGKEILADEAAFIALHILNNRIDLDESEKQTNTTVKFISDIVKVVETYFQCQYDETSFSYYRFVMHLKGLVKRLGSSKFKDDNTLFETMVVTYPEAAKCAIKVEKMIFLKYHKGIGSEEKAYLILYIEKLNREKE</sequence>
<keyword evidence="4" id="KW-1185">Reference proteome</keyword>
<dbReference type="Gene3D" id="2.30.24.10">
    <property type="entry name" value="CAT RNA-binding domain"/>
    <property type="match status" value="1"/>
</dbReference>
<dbReference type="Pfam" id="PF00874">
    <property type="entry name" value="PRD"/>
    <property type="match status" value="2"/>
</dbReference>
<dbReference type="Pfam" id="PF03123">
    <property type="entry name" value="CAT_RBD"/>
    <property type="match status" value="1"/>
</dbReference>
<dbReference type="EMBL" id="JXJW01000001">
    <property type="protein sequence ID" value="PCS08912.1"/>
    <property type="molecule type" value="Genomic_DNA"/>
</dbReference>
<dbReference type="PANTHER" id="PTHR30185">
    <property type="entry name" value="CRYPTIC BETA-GLUCOSIDE BGL OPERON ANTITERMINATOR"/>
    <property type="match status" value="1"/>
</dbReference>
<keyword evidence="1" id="KW-0677">Repeat</keyword>
<dbReference type="PANTHER" id="PTHR30185:SF15">
    <property type="entry name" value="CRYPTIC BETA-GLUCOSIDE BGL OPERON ANTITERMINATOR"/>
    <property type="match status" value="1"/>
</dbReference>
<dbReference type="GO" id="GO:0003723">
    <property type="term" value="F:RNA binding"/>
    <property type="evidence" value="ECO:0007669"/>
    <property type="project" value="InterPro"/>
</dbReference>
<evidence type="ECO:0000313" key="3">
    <source>
        <dbReference type="EMBL" id="PCS08912.1"/>
    </source>
</evidence>
<dbReference type="AlphaFoldDB" id="A0A2A5S633"/>
<dbReference type="SMART" id="SM01061">
    <property type="entry name" value="CAT_RBD"/>
    <property type="match status" value="1"/>
</dbReference>
<feature type="domain" description="PRD" evidence="2">
    <location>
        <begin position="172"/>
        <end position="278"/>
    </location>
</feature>
<accession>A0A2A5S633</accession>
<dbReference type="Proteomes" id="UP000218282">
    <property type="component" value="Unassembled WGS sequence"/>
</dbReference>
<dbReference type="GO" id="GO:0006355">
    <property type="term" value="P:regulation of DNA-templated transcription"/>
    <property type="evidence" value="ECO:0007669"/>
    <property type="project" value="InterPro"/>
</dbReference>